<reference evidence="7" key="1">
    <citation type="submission" date="2018-05" db="EMBL/GenBank/DDBJ databases">
        <authorList>
            <person name="Lanie J.A."/>
            <person name="Ng W.-L."/>
            <person name="Kazmierczak K.M."/>
            <person name="Andrzejewski T.M."/>
            <person name="Davidsen T.M."/>
            <person name="Wayne K.J."/>
            <person name="Tettelin H."/>
            <person name="Glass J.I."/>
            <person name="Rusch D."/>
            <person name="Podicherti R."/>
            <person name="Tsui H.-C.T."/>
            <person name="Winkler M.E."/>
        </authorList>
    </citation>
    <scope>NUCLEOTIDE SEQUENCE</scope>
</reference>
<comment type="subcellular location">
    <subcellularLocation>
        <location evidence="1">Membrane</location>
    </subcellularLocation>
</comment>
<organism evidence="7">
    <name type="scientific">marine metagenome</name>
    <dbReference type="NCBI Taxonomy" id="408172"/>
    <lineage>
        <taxon>unclassified sequences</taxon>
        <taxon>metagenomes</taxon>
        <taxon>ecological metagenomes</taxon>
    </lineage>
</organism>
<dbReference type="InterPro" id="IPR036771">
    <property type="entry name" value="ATPsynth_dsu/esu_N"/>
</dbReference>
<dbReference type="InterPro" id="IPR020546">
    <property type="entry name" value="ATP_synth_F1_dsu/esu_N"/>
</dbReference>
<keyword evidence="5" id="KW-0472">Membrane</keyword>
<evidence type="ECO:0000256" key="1">
    <source>
        <dbReference type="ARBA" id="ARBA00004370"/>
    </source>
</evidence>
<evidence type="ECO:0000256" key="2">
    <source>
        <dbReference type="ARBA" id="ARBA00005712"/>
    </source>
</evidence>
<feature type="domain" description="ATP synthase F1 complex delta/epsilon subunit N-terminal" evidence="6">
    <location>
        <begin position="3"/>
        <end position="68"/>
    </location>
</feature>
<evidence type="ECO:0000256" key="3">
    <source>
        <dbReference type="ARBA" id="ARBA00022448"/>
    </source>
</evidence>
<keyword evidence="3" id="KW-0813">Transport</keyword>
<evidence type="ECO:0000259" key="6">
    <source>
        <dbReference type="Pfam" id="PF02823"/>
    </source>
</evidence>
<dbReference type="SUPFAM" id="SSF51344">
    <property type="entry name" value="Epsilon subunit of F1F0-ATP synthase N-terminal domain"/>
    <property type="match status" value="1"/>
</dbReference>
<evidence type="ECO:0000256" key="5">
    <source>
        <dbReference type="ARBA" id="ARBA00023136"/>
    </source>
</evidence>
<protein>
    <recommendedName>
        <fullName evidence="6">ATP synthase F1 complex delta/epsilon subunit N-terminal domain-containing protein</fullName>
    </recommendedName>
</protein>
<dbReference type="AlphaFoldDB" id="A0A381T0G9"/>
<dbReference type="GO" id="GO:0046933">
    <property type="term" value="F:proton-transporting ATP synthase activity, rotational mechanism"/>
    <property type="evidence" value="ECO:0007669"/>
    <property type="project" value="InterPro"/>
</dbReference>
<evidence type="ECO:0000256" key="4">
    <source>
        <dbReference type="ARBA" id="ARBA00023065"/>
    </source>
</evidence>
<sequence>VLHDGPAASVVAPAWDGKIGILPGHAPMMALLGSGELSIDQEGGGSERLFVAGGVLKVEGDDLIILVEYGGTEVPEELPSGAEVDVGEILEAIQST</sequence>
<dbReference type="Pfam" id="PF02823">
    <property type="entry name" value="ATP-synt_DE_N"/>
    <property type="match status" value="1"/>
</dbReference>
<name>A0A381T0G9_9ZZZZ</name>
<proteinExistence type="inferred from homology"/>
<gene>
    <name evidence="7" type="ORF">METZ01_LOCUS62540</name>
</gene>
<dbReference type="GO" id="GO:0045259">
    <property type="term" value="C:proton-transporting ATP synthase complex"/>
    <property type="evidence" value="ECO:0007669"/>
    <property type="project" value="InterPro"/>
</dbReference>
<dbReference type="CDD" id="cd12152">
    <property type="entry name" value="F1-ATPase_delta"/>
    <property type="match status" value="1"/>
</dbReference>
<evidence type="ECO:0000313" key="7">
    <source>
        <dbReference type="EMBL" id="SVA09686.1"/>
    </source>
</evidence>
<dbReference type="EMBL" id="UINC01003840">
    <property type="protein sequence ID" value="SVA09686.1"/>
    <property type="molecule type" value="Genomic_DNA"/>
</dbReference>
<comment type="similarity">
    <text evidence="2">Belongs to the ATPase epsilon chain family.</text>
</comment>
<dbReference type="Gene3D" id="2.60.15.10">
    <property type="entry name" value="F0F1 ATP synthase delta/epsilon subunit, N-terminal"/>
    <property type="match status" value="1"/>
</dbReference>
<keyword evidence="4" id="KW-0406">Ion transport</keyword>
<feature type="non-terminal residue" evidence="7">
    <location>
        <position position="1"/>
    </location>
</feature>
<accession>A0A381T0G9</accession>
<dbReference type="InterPro" id="IPR001469">
    <property type="entry name" value="ATP_synth_F1_dsu/esu"/>
</dbReference>